<keyword evidence="9" id="KW-0547">Nucleotide-binding</keyword>
<keyword evidence="9" id="KW-0067">ATP-binding</keyword>
<dbReference type="Proteomes" id="UP000680304">
    <property type="component" value="Unassembled WGS sequence"/>
</dbReference>
<dbReference type="CDD" id="cd06261">
    <property type="entry name" value="TM_PBP2"/>
    <property type="match status" value="1"/>
</dbReference>
<dbReference type="Pfam" id="PF00528">
    <property type="entry name" value="BPD_transp_1"/>
    <property type="match status" value="1"/>
</dbReference>
<keyword evidence="2 7" id="KW-0813">Transport</keyword>
<comment type="similarity">
    <text evidence="7">Belongs to the binding-protein-dependent transport system permease family.</text>
</comment>
<keyword evidence="10" id="KW-1185">Reference proteome</keyword>
<keyword evidence="5 7" id="KW-1133">Transmembrane helix</keyword>
<evidence type="ECO:0000256" key="2">
    <source>
        <dbReference type="ARBA" id="ARBA00022448"/>
    </source>
</evidence>
<evidence type="ECO:0000256" key="4">
    <source>
        <dbReference type="ARBA" id="ARBA00022692"/>
    </source>
</evidence>
<feature type="transmembrane region" description="Helical" evidence="7">
    <location>
        <begin position="35"/>
        <end position="56"/>
    </location>
</feature>
<dbReference type="GO" id="GO:0005524">
    <property type="term" value="F:ATP binding"/>
    <property type="evidence" value="ECO:0007669"/>
    <property type="project" value="UniProtKB-KW"/>
</dbReference>
<evidence type="ECO:0000256" key="7">
    <source>
        <dbReference type="RuleBase" id="RU363032"/>
    </source>
</evidence>
<name>A0ABQ4N9T6_9BACL</name>
<keyword evidence="4 7" id="KW-0812">Transmembrane</keyword>
<proteinExistence type="inferred from homology"/>
<evidence type="ECO:0000313" key="10">
    <source>
        <dbReference type="Proteomes" id="UP000680304"/>
    </source>
</evidence>
<dbReference type="PANTHER" id="PTHR43744:SF12">
    <property type="entry name" value="ABC TRANSPORTER PERMEASE PROTEIN MG189-RELATED"/>
    <property type="match status" value="1"/>
</dbReference>
<dbReference type="InterPro" id="IPR035906">
    <property type="entry name" value="MetI-like_sf"/>
</dbReference>
<feature type="transmembrane region" description="Helical" evidence="7">
    <location>
        <begin position="160"/>
        <end position="180"/>
    </location>
</feature>
<dbReference type="EMBL" id="BOVJ01000115">
    <property type="protein sequence ID" value="GIQ64994.1"/>
    <property type="molecule type" value="Genomic_DNA"/>
</dbReference>
<comment type="subcellular location">
    <subcellularLocation>
        <location evidence="1 7">Cell membrane</location>
        <topology evidence="1 7">Multi-pass membrane protein</topology>
    </subcellularLocation>
</comment>
<keyword evidence="3" id="KW-1003">Cell membrane</keyword>
<feature type="transmembrane region" description="Helical" evidence="7">
    <location>
        <begin position="131"/>
        <end position="154"/>
    </location>
</feature>
<feature type="domain" description="ABC transmembrane type-1" evidence="8">
    <location>
        <begin position="96"/>
        <end position="286"/>
    </location>
</feature>
<protein>
    <submittedName>
        <fullName evidence="9">Sugar ABC transporter ATP-binding protein</fullName>
    </submittedName>
</protein>
<dbReference type="PANTHER" id="PTHR43744">
    <property type="entry name" value="ABC TRANSPORTER PERMEASE PROTEIN MG189-RELATED-RELATED"/>
    <property type="match status" value="1"/>
</dbReference>
<reference evidence="9 10" key="1">
    <citation type="submission" date="2021-04" db="EMBL/GenBank/DDBJ databases">
        <title>Draft genome sequence of Paenibacillus cisolokensis, LC2-13A.</title>
        <authorList>
            <person name="Uke A."/>
            <person name="Chhe C."/>
            <person name="Baramee S."/>
            <person name="Kosugi A."/>
        </authorList>
    </citation>
    <scope>NUCLEOTIDE SEQUENCE [LARGE SCALE GENOMIC DNA]</scope>
    <source>
        <strain evidence="9 10">LC2-13A</strain>
    </source>
</reference>
<feature type="transmembrane region" description="Helical" evidence="7">
    <location>
        <begin position="207"/>
        <end position="229"/>
    </location>
</feature>
<evidence type="ECO:0000256" key="6">
    <source>
        <dbReference type="ARBA" id="ARBA00023136"/>
    </source>
</evidence>
<evidence type="ECO:0000256" key="1">
    <source>
        <dbReference type="ARBA" id="ARBA00004651"/>
    </source>
</evidence>
<dbReference type="Gene3D" id="1.10.3720.10">
    <property type="entry name" value="MetI-like"/>
    <property type="match status" value="1"/>
</dbReference>
<evidence type="ECO:0000256" key="5">
    <source>
        <dbReference type="ARBA" id="ARBA00022989"/>
    </source>
</evidence>
<sequence>MGTANHEGVPLQPNAGVPGTGGIFRGRLAERLGTIGIYAGMLAGAVLSLFPFYWLLVMATATTSDIFRFPPRLLPGDQLLVNINKVLDHVGFFQSFGNSVVVAGVHTLIVLFFCSLAGFAFAKFEFPAKGFLFLFLLLTMMIPQQLGLIPQFIIMQKLGWINELKALIIPGAANAFGIFWMRQYSQSVIHDELINAGRIDGCNSFDLYWRVALPILRPALATLGIITFLGSWNDYLWPLVVISVQEKFTIQMLIASMNGVYSTDYSMVMAATLMATVPLIVVFSLFSRQFIAGLMQGSVKD</sequence>
<evidence type="ECO:0000259" key="8">
    <source>
        <dbReference type="PROSITE" id="PS50928"/>
    </source>
</evidence>
<keyword evidence="6 7" id="KW-0472">Membrane</keyword>
<organism evidence="9 10">
    <name type="scientific">Paenibacillus cisolokensis</name>
    <dbReference type="NCBI Taxonomy" id="1658519"/>
    <lineage>
        <taxon>Bacteria</taxon>
        <taxon>Bacillati</taxon>
        <taxon>Bacillota</taxon>
        <taxon>Bacilli</taxon>
        <taxon>Bacillales</taxon>
        <taxon>Paenibacillaceae</taxon>
        <taxon>Paenibacillus</taxon>
    </lineage>
</organism>
<dbReference type="PROSITE" id="PS50928">
    <property type="entry name" value="ABC_TM1"/>
    <property type="match status" value="1"/>
</dbReference>
<feature type="transmembrane region" description="Helical" evidence="7">
    <location>
        <begin position="100"/>
        <end position="122"/>
    </location>
</feature>
<comment type="caution">
    <text evidence="9">The sequence shown here is derived from an EMBL/GenBank/DDBJ whole genome shotgun (WGS) entry which is preliminary data.</text>
</comment>
<dbReference type="InterPro" id="IPR000515">
    <property type="entry name" value="MetI-like"/>
</dbReference>
<feature type="transmembrane region" description="Helical" evidence="7">
    <location>
        <begin position="265"/>
        <end position="286"/>
    </location>
</feature>
<gene>
    <name evidence="9" type="ORF">PACILC2_35620</name>
</gene>
<dbReference type="SUPFAM" id="SSF161098">
    <property type="entry name" value="MetI-like"/>
    <property type="match status" value="1"/>
</dbReference>
<evidence type="ECO:0000256" key="3">
    <source>
        <dbReference type="ARBA" id="ARBA00022475"/>
    </source>
</evidence>
<accession>A0ABQ4N9T6</accession>
<evidence type="ECO:0000313" key="9">
    <source>
        <dbReference type="EMBL" id="GIQ64994.1"/>
    </source>
</evidence>